<protein>
    <recommendedName>
        <fullName evidence="2">IS66 family insertion sequence element accessory protein TnpB</fullName>
    </recommendedName>
</protein>
<accession>A0A5T6J861</accession>
<dbReference type="AlphaFoldDB" id="A0A5T6J861"/>
<sequence>MENVIPLPLPDRVPLADARRYVTLWRQSGLTRRQFCDLHHFPFAKLRNWIQRVDSASCPEHSAFIPAQRVAPSPAACKQVELRLPGNIPLFCSPALIPAVLQALQHAHA</sequence>
<dbReference type="NCBIfam" id="NF047593">
    <property type="entry name" value="IS66_ISAeme5_TnpA"/>
    <property type="match status" value="1"/>
</dbReference>
<comment type="caution">
    <text evidence="1">The sequence shown here is derived from an EMBL/GenBank/DDBJ whole genome shotgun (WGS) entry which is preliminary data.</text>
</comment>
<name>A0A5T6J861_SALER</name>
<dbReference type="EMBL" id="AAGCYI010000049">
    <property type="protein sequence ID" value="EBM5456523.1"/>
    <property type="molecule type" value="Genomic_DNA"/>
</dbReference>
<evidence type="ECO:0008006" key="2">
    <source>
        <dbReference type="Google" id="ProtNLM"/>
    </source>
</evidence>
<gene>
    <name evidence="1" type="ORF">D1D85_23340</name>
</gene>
<organism evidence="1">
    <name type="scientific">Salmonella enterica</name>
    <name type="common">Salmonella choleraesuis</name>
    <dbReference type="NCBI Taxonomy" id="28901"/>
    <lineage>
        <taxon>Bacteria</taxon>
        <taxon>Pseudomonadati</taxon>
        <taxon>Pseudomonadota</taxon>
        <taxon>Gammaproteobacteria</taxon>
        <taxon>Enterobacterales</taxon>
        <taxon>Enterobacteriaceae</taxon>
        <taxon>Salmonella</taxon>
    </lineage>
</organism>
<evidence type="ECO:0000313" key="1">
    <source>
        <dbReference type="EMBL" id="EBM5456523.1"/>
    </source>
</evidence>
<proteinExistence type="predicted"/>
<reference evidence="1" key="1">
    <citation type="submission" date="2018-08" db="EMBL/GenBank/DDBJ databases">
        <authorList>
            <consortium name="PulseNet: The National Subtyping Network for Foodborne Disease Surveillance"/>
            <person name="Tarr C.L."/>
            <person name="Trees E."/>
            <person name="Katz L.S."/>
            <person name="Carleton-Romer H.A."/>
            <person name="Stroika S."/>
            <person name="Kucerova Z."/>
            <person name="Roache K.F."/>
            <person name="Sabol A.L."/>
            <person name="Besser J."/>
            <person name="Gerner-Smidt P."/>
        </authorList>
    </citation>
    <scope>NUCLEOTIDE SEQUENCE</scope>
    <source>
        <strain evidence="1">PNUSAS051244</strain>
    </source>
</reference>